<comment type="similarity">
    <text evidence="1">Belongs to the UPF0161 family.</text>
</comment>
<dbReference type="PANTHER" id="PTHR33383:SF1">
    <property type="entry name" value="MEMBRANE PROTEIN INSERTION EFFICIENCY FACTOR-RELATED"/>
    <property type="match status" value="1"/>
</dbReference>
<dbReference type="GO" id="GO:0005886">
    <property type="term" value="C:plasma membrane"/>
    <property type="evidence" value="ECO:0007669"/>
    <property type="project" value="UniProtKB-SubCell"/>
</dbReference>
<evidence type="ECO:0000256" key="1">
    <source>
        <dbReference type="HAMAP-Rule" id="MF_00386"/>
    </source>
</evidence>
<gene>
    <name evidence="2" type="primary">yidD</name>
    <name evidence="2" type="ORF">H9861_01350</name>
</gene>
<dbReference type="PANTHER" id="PTHR33383">
    <property type="entry name" value="MEMBRANE PROTEIN INSERTION EFFICIENCY FACTOR-RELATED"/>
    <property type="match status" value="1"/>
</dbReference>
<keyword evidence="1" id="KW-0472">Membrane</keyword>
<dbReference type="SMART" id="SM01234">
    <property type="entry name" value="Haemolytic"/>
    <property type="match status" value="1"/>
</dbReference>
<name>A0A9D1UVU6_9LACO</name>
<comment type="subcellular location">
    <subcellularLocation>
        <location evidence="1">Cell membrane</location>
        <topology evidence="1">Peripheral membrane protein</topology>
        <orientation evidence="1">Cytoplasmic side</orientation>
    </subcellularLocation>
</comment>
<dbReference type="AlphaFoldDB" id="A0A9D1UVU6"/>
<dbReference type="Pfam" id="PF01809">
    <property type="entry name" value="YidD"/>
    <property type="match status" value="1"/>
</dbReference>
<comment type="caution">
    <text evidence="2">The sequence shown here is derived from an EMBL/GenBank/DDBJ whole genome shotgun (WGS) entry which is preliminary data.</text>
</comment>
<sequence>MLKKIFLWIIRQYQRFISPLFPPSCRYYPTCSNYAIQAIQRFGAIKGGLMGIFRILRCNPFVRGGYDPVPKHFSLKRNESWKNNPQENFFYQEEKHRR</sequence>
<dbReference type="EMBL" id="DXFP01000009">
    <property type="protein sequence ID" value="HIX01387.1"/>
    <property type="molecule type" value="Genomic_DNA"/>
</dbReference>
<evidence type="ECO:0000313" key="2">
    <source>
        <dbReference type="EMBL" id="HIX01387.1"/>
    </source>
</evidence>
<reference evidence="2" key="2">
    <citation type="submission" date="2021-04" db="EMBL/GenBank/DDBJ databases">
        <authorList>
            <person name="Gilroy R."/>
        </authorList>
    </citation>
    <scope>NUCLEOTIDE SEQUENCE</scope>
    <source>
        <strain evidence="2">6627</strain>
    </source>
</reference>
<protein>
    <recommendedName>
        <fullName evidence="1">Putative membrane protein insertion efficiency factor</fullName>
    </recommendedName>
</protein>
<keyword evidence="1" id="KW-1003">Cell membrane</keyword>
<dbReference type="Proteomes" id="UP000823963">
    <property type="component" value="Unassembled WGS sequence"/>
</dbReference>
<proteinExistence type="inferred from homology"/>
<reference evidence="2" key="1">
    <citation type="journal article" date="2021" name="PeerJ">
        <title>Extensive microbial diversity within the chicken gut microbiome revealed by metagenomics and culture.</title>
        <authorList>
            <person name="Gilroy R."/>
            <person name="Ravi A."/>
            <person name="Getino M."/>
            <person name="Pursley I."/>
            <person name="Horton D.L."/>
            <person name="Alikhan N.F."/>
            <person name="Baker D."/>
            <person name="Gharbi K."/>
            <person name="Hall N."/>
            <person name="Watson M."/>
            <person name="Adriaenssens E.M."/>
            <person name="Foster-Nyarko E."/>
            <person name="Jarju S."/>
            <person name="Secka A."/>
            <person name="Antonio M."/>
            <person name="Oren A."/>
            <person name="Chaudhuri R.R."/>
            <person name="La Ragione R."/>
            <person name="Hildebrand F."/>
            <person name="Pallen M.J."/>
        </authorList>
    </citation>
    <scope>NUCLEOTIDE SEQUENCE</scope>
    <source>
        <strain evidence="2">6627</strain>
    </source>
</reference>
<dbReference type="InterPro" id="IPR002696">
    <property type="entry name" value="Membr_insert_effic_factor_YidD"/>
</dbReference>
<comment type="function">
    <text evidence="1">Could be involved in insertion of integral membrane proteins into the membrane.</text>
</comment>
<dbReference type="HAMAP" id="MF_00386">
    <property type="entry name" value="UPF0161_YidD"/>
    <property type="match status" value="1"/>
</dbReference>
<dbReference type="NCBIfam" id="TIGR00278">
    <property type="entry name" value="membrane protein insertion efficiency factor YidD"/>
    <property type="match status" value="1"/>
</dbReference>
<organism evidence="2 3">
    <name type="scientific">Candidatus Ligilactobacillus excrementigallinarum</name>
    <dbReference type="NCBI Taxonomy" id="2838641"/>
    <lineage>
        <taxon>Bacteria</taxon>
        <taxon>Bacillati</taxon>
        <taxon>Bacillota</taxon>
        <taxon>Bacilli</taxon>
        <taxon>Lactobacillales</taxon>
        <taxon>Lactobacillaceae</taxon>
        <taxon>Ligilactobacillus</taxon>
    </lineage>
</organism>
<evidence type="ECO:0000313" key="3">
    <source>
        <dbReference type="Proteomes" id="UP000823963"/>
    </source>
</evidence>
<accession>A0A9D1UVU6</accession>